<organism evidence="1 2">
    <name type="scientific">Pyrobaculum arsenaticum (strain DSM 13514 / JCM 11321 / PZ6)</name>
    <dbReference type="NCBI Taxonomy" id="340102"/>
    <lineage>
        <taxon>Archaea</taxon>
        <taxon>Thermoproteota</taxon>
        <taxon>Thermoprotei</taxon>
        <taxon>Thermoproteales</taxon>
        <taxon>Thermoproteaceae</taxon>
        <taxon>Pyrobaculum</taxon>
    </lineage>
</organism>
<sequence length="141" mass="16387">MAPTDVELVELIQILRSRDAHSEIHRAVTRSLENHLVEAFKELQTKGAISKETKDVIISELNKITLHRIAEESGVYLNKLRDKRDYYPEDIIRLRRDHEILEHLINAVTVAANNTEFLAKLSAIIEIFKIHSAYEEKVLYR</sequence>
<gene>
    <name evidence="1" type="ordered locus">Pars_0528</name>
</gene>
<reference evidence="1 2" key="1">
    <citation type="submission" date="2007-04" db="EMBL/GenBank/DDBJ databases">
        <title>Complete sequence of Pyrobaculum arsenaticum DSM 13514.</title>
        <authorList>
            <consortium name="US DOE Joint Genome Institute"/>
            <person name="Copeland A."/>
            <person name="Lucas S."/>
            <person name="Lapidus A."/>
            <person name="Barry K."/>
            <person name="Glavina del Rio T."/>
            <person name="Dalin E."/>
            <person name="Tice H."/>
            <person name="Pitluck S."/>
            <person name="Chain P."/>
            <person name="Malfatti S."/>
            <person name="Shin M."/>
            <person name="Vergez L."/>
            <person name="Schmutz J."/>
            <person name="Larimer F."/>
            <person name="Land M."/>
            <person name="Hauser L."/>
            <person name="Kyrpides N."/>
            <person name="Mikhailova N."/>
            <person name="Cozen A.E."/>
            <person name="Fitz-Gibbon S.T."/>
            <person name="House C.H."/>
            <person name="Saltikov C."/>
            <person name="Lowe T.M."/>
            <person name="Richardson P."/>
        </authorList>
    </citation>
    <scope>NUCLEOTIDE SEQUENCE [LARGE SCALE GENOMIC DNA]</scope>
    <source>
        <strain evidence="2">ATCC 700994 / DSM 13514 / JCM 11321 / PZ6</strain>
    </source>
</reference>
<dbReference type="GeneID" id="5054622"/>
<dbReference type="STRING" id="340102.Pars_0528"/>
<dbReference type="RefSeq" id="WP_011900030.1">
    <property type="nucleotide sequence ID" value="NC_009376.1"/>
</dbReference>
<name>A4WIA6_PYRAR</name>
<dbReference type="Proteomes" id="UP000001567">
    <property type="component" value="Chromosome"/>
</dbReference>
<accession>A4WIA6</accession>
<proteinExistence type="predicted"/>
<dbReference type="AlphaFoldDB" id="A4WIA6"/>
<dbReference type="EMBL" id="CP000660">
    <property type="protein sequence ID" value="ABP50123.1"/>
    <property type="molecule type" value="Genomic_DNA"/>
</dbReference>
<protein>
    <recommendedName>
        <fullName evidence="3">Hemerythrin-like domain-containing protein</fullName>
    </recommendedName>
</protein>
<evidence type="ECO:0000313" key="1">
    <source>
        <dbReference type="EMBL" id="ABP50123.1"/>
    </source>
</evidence>
<dbReference type="HOGENOM" id="CLU_1821082_0_0_2"/>
<evidence type="ECO:0000313" key="2">
    <source>
        <dbReference type="Proteomes" id="UP000001567"/>
    </source>
</evidence>
<dbReference type="KEGG" id="pas:Pars_0528"/>
<evidence type="ECO:0008006" key="3">
    <source>
        <dbReference type="Google" id="ProtNLM"/>
    </source>
</evidence>